<feature type="compositionally biased region" description="Polar residues" evidence="5">
    <location>
        <begin position="393"/>
        <end position="407"/>
    </location>
</feature>
<evidence type="ECO:0000313" key="6">
    <source>
        <dbReference type="EMBL" id="MDI1486592.1"/>
    </source>
</evidence>
<feature type="compositionally biased region" description="Polar residues" evidence="5">
    <location>
        <begin position="523"/>
        <end position="551"/>
    </location>
</feature>
<feature type="region of interest" description="Disordered" evidence="5">
    <location>
        <begin position="1"/>
        <end position="429"/>
    </location>
</feature>
<feature type="region of interest" description="Disordered" evidence="5">
    <location>
        <begin position="495"/>
        <end position="551"/>
    </location>
</feature>
<feature type="compositionally biased region" description="Basic and acidic residues" evidence="5">
    <location>
        <begin position="310"/>
        <end position="327"/>
    </location>
</feature>
<dbReference type="Proteomes" id="UP001161017">
    <property type="component" value="Unassembled WGS sequence"/>
</dbReference>
<dbReference type="PANTHER" id="PTHR12400">
    <property type="entry name" value="INOSITOL POLYPHOSPHATE KINASE"/>
    <property type="match status" value="1"/>
</dbReference>
<dbReference type="GO" id="GO:0008440">
    <property type="term" value="F:inositol-1,4,5-trisphosphate 3-kinase activity"/>
    <property type="evidence" value="ECO:0007669"/>
    <property type="project" value="TreeGrafter"/>
</dbReference>
<dbReference type="Gene3D" id="3.30.470.160">
    <property type="entry name" value="Inositol polyphosphate kinase"/>
    <property type="match status" value="1"/>
</dbReference>
<feature type="compositionally biased region" description="Basic and acidic residues" evidence="5">
    <location>
        <begin position="140"/>
        <end position="164"/>
    </location>
</feature>
<gene>
    <name evidence="6" type="primary">KCS1</name>
    <name evidence="6" type="ORF">OHK93_005824</name>
</gene>
<name>A0AA43QIX1_9LECA</name>
<feature type="compositionally biased region" description="Low complexity" evidence="5">
    <location>
        <begin position="714"/>
        <end position="727"/>
    </location>
</feature>
<accession>A0AA43QIX1</accession>
<evidence type="ECO:0000313" key="7">
    <source>
        <dbReference type="Proteomes" id="UP001161017"/>
    </source>
</evidence>
<sequence>MSHPDGWKEAPNSHDSSLEHPESASTSDDLSMVTSELISEKNIMAHNHRTEAFGEQRNRSTSRGSHGRVEKNIEATLPNEAPKGHARSRKSSHLMGLFKENDTPEEVRQNPQVANSSSVRSDRDMMDPDRATVARSSTKTGKDENTLEIVSNRDSEGVHMDVHGKRSGSSLKTDNGDSPSDESPTSDTSQERDPRIASTLARDTGDKSSRKKLPSRLLQEIREHHNLGAPVHDKFRRSQGVQRTKSQEQKAKSQSQTGRSKSEGARAHGKDSAQAEEQDGDEEESDKEQISSALYYPHEAPSPDALQDVSIEHARKRKDEEREHDEVLPAAAISTDEEEEGSQNEVDISLQSRNRSRHLHGDLQKARPSAGEQDLHKVFESSASASESEAESQGYSSYTDDATSTPKASPESKLPSLQSKGRKKRPAAPLGAVELKPYNHQVGGHTTVFRFSKRAVCKQLTSRENRFYELVEKFHPELMKFLPKYIGVLNVTFRKSGKQKPKDQEQVDYSKNESAPNVEVTPASESRPTQDPASPRSEQQPRTVSHSQQQGQIPQVILAQNRHIIPDNLFSPIKHTNGTVSRSVPGFSHSRKLEGGIAQYDGTNGSISSSNGHASEPRPSLHKHTASWGATTVNTKLKDEVLREVFTPPTIYRRHRHGRNHSTLPNVPETREPRRSDLAEALLSRRSSRSEQTAPRLDLSSAQPPRAPSLTAQSSIDLSSRQSSASSIPGLSHAKSTAEAEMADGQDEAKSKNIQVPAVRTLRRRHSGSGLRSKQIDVDSTERSAYEFFEDDGYGGDKEDEMFAMDMDTMVPPGPRTAFIKARGSTASNAGLPYLSPDDTFNSSEPDLRPMEGTNHKISATVVGSSEVGALNLAPAPANPKEAQGQPDERVQLFLLLEDLTSSMQHPCVIDLKMGTRQYGIEADEKKKKSQRRKCKETTSQKLGVRLCGMQAWKPADQSYTFLDKYYGREVTTGSGFQANLKSFFFGSVSHASAVANICAAMEKLATLEGIIKGIPGYRFYASSLLLMYDGADKKDEKGDPSPALRLKLVDFANCVTTEEGSSISAPTPPHQPNGIDRGYIRGLKSIRLYLTKILKEAWADKEAITGGPELRAKMDSVPAAWREEEYEEYDAGNMSI</sequence>
<feature type="compositionally biased region" description="Basic and acidic residues" evidence="5">
    <location>
        <begin position="99"/>
        <end position="108"/>
    </location>
</feature>
<evidence type="ECO:0000256" key="4">
    <source>
        <dbReference type="RuleBase" id="RU363090"/>
    </source>
</evidence>
<feature type="compositionally biased region" description="Polar residues" evidence="5">
    <location>
        <begin position="23"/>
        <end position="37"/>
    </location>
</feature>
<dbReference type="Pfam" id="PF03770">
    <property type="entry name" value="IPK"/>
    <property type="match status" value="1"/>
</dbReference>
<dbReference type="GO" id="GO:0005634">
    <property type="term" value="C:nucleus"/>
    <property type="evidence" value="ECO:0007669"/>
    <property type="project" value="TreeGrafter"/>
</dbReference>
<organism evidence="6 7">
    <name type="scientific">Ramalina farinacea</name>
    <dbReference type="NCBI Taxonomy" id="258253"/>
    <lineage>
        <taxon>Eukaryota</taxon>
        <taxon>Fungi</taxon>
        <taxon>Dikarya</taxon>
        <taxon>Ascomycota</taxon>
        <taxon>Pezizomycotina</taxon>
        <taxon>Lecanoromycetes</taxon>
        <taxon>OSLEUM clade</taxon>
        <taxon>Lecanoromycetidae</taxon>
        <taxon>Lecanorales</taxon>
        <taxon>Lecanorineae</taxon>
        <taxon>Ramalinaceae</taxon>
        <taxon>Ramalina</taxon>
    </lineage>
</organism>
<reference evidence="6" key="1">
    <citation type="journal article" date="2023" name="Genome Biol. Evol.">
        <title>First Whole Genome Sequence and Flow Cytometry Genome Size Data for the Lichen-Forming Fungus Ramalina farinacea (Ascomycota).</title>
        <authorList>
            <person name="Llewellyn T."/>
            <person name="Mian S."/>
            <person name="Hill R."/>
            <person name="Leitch I.J."/>
            <person name="Gaya E."/>
        </authorList>
    </citation>
    <scope>NUCLEOTIDE SEQUENCE</scope>
    <source>
        <strain evidence="6">LIQ254RAFAR</strain>
    </source>
</reference>
<proteinExistence type="inferred from homology"/>
<feature type="compositionally biased region" description="Basic and acidic residues" evidence="5">
    <location>
        <begin position="669"/>
        <end position="678"/>
    </location>
</feature>
<dbReference type="GO" id="GO:0005737">
    <property type="term" value="C:cytoplasm"/>
    <property type="evidence" value="ECO:0007669"/>
    <property type="project" value="TreeGrafter"/>
</dbReference>
<feature type="compositionally biased region" description="Basic and acidic residues" evidence="5">
    <location>
        <begin position="260"/>
        <end position="273"/>
    </location>
</feature>
<dbReference type="EMBL" id="JAPUFD010000003">
    <property type="protein sequence ID" value="MDI1486592.1"/>
    <property type="molecule type" value="Genomic_DNA"/>
</dbReference>
<dbReference type="InterPro" id="IPR038286">
    <property type="entry name" value="IPK_sf"/>
</dbReference>
<keyword evidence="2 4" id="KW-0808">Transferase</keyword>
<feature type="compositionally biased region" description="Polar residues" evidence="5">
    <location>
        <begin position="343"/>
        <end position="353"/>
    </location>
</feature>
<feature type="compositionally biased region" description="Acidic residues" evidence="5">
    <location>
        <begin position="274"/>
        <end position="286"/>
    </location>
</feature>
<feature type="compositionally biased region" description="Basic and acidic residues" evidence="5">
    <location>
        <begin position="120"/>
        <end position="132"/>
    </location>
</feature>
<feature type="compositionally biased region" description="Low complexity" evidence="5">
    <location>
        <begin position="177"/>
        <end position="188"/>
    </location>
</feature>
<feature type="region of interest" description="Disordered" evidence="5">
    <location>
        <begin position="652"/>
        <end position="756"/>
    </location>
</feature>
<keyword evidence="3 4" id="KW-0418">Kinase</keyword>
<feature type="compositionally biased region" description="Basic and acidic residues" evidence="5">
    <location>
        <begin position="1"/>
        <end position="22"/>
    </location>
</feature>
<dbReference type="GO" id="GO:0032958">
    <property type="term" value="P:inositol phosphate biosynthetic process"/>
    <property type="evidence" value="ECO:0007669"/>
    <property type="project" value="InterPro"/>
</dbReference>
<dbReference type="EC" id="2.7.-.-" evidence="4"/>
<dbReference type="AlphaFoldDB" id="A0AA43QIX1"/>
<feature type="compositionally biased region" description="Basic and acidic residues" evidence="5">
    <location>
        <begin position="48"/>
        <end position="58"/>
    </location>
</feature>
<keyword evidence="7" id="KW-1185">Reference proteome</keyword>
<evidence type="ECO:0000256" key="2">
    <source>
        <dbReference type="ARBA" id="ARBA00022679"/>
    </source>
</evidence>
<protein>
    <recommendedName>
        <fullName evidence="4">Kinase</fullName>
        <ecNumber evidence="4">2.7.-.-</ecNumber>
    </recommendedName>
</protein>
<feature type="compositionally biased region" description="Basic and acidic residues" evidence="5">
    <location>
        <begin position="500"/>
        <end position="511"/>
    </location>
</feature>
<comment type="similarity">
    <text evidence="1 4">Belongs to the inositol phosphokinase (IPK) family.</text>
</comment>
<dbReference type="GO" id="GO:0000824">
    <property type="term" value="F:inositol-1,4,5,6-tetrakisphosphate 3-kinase activity"/>
    <property type="evidence" value="ECO:0007669"/>
    <property type="project" value="TreeGrafter"/>
</dbReference>
<feature type="compositionally biased region" description="Polar residues" evidence="5">
    <location>
        <begin position="601"/>
        <end position="613"/>
    </location>
</feature>
<evidence type="ECO:0000256" key="3">
    <source>
        <dbReference type="ARBA" id="ARBA00022777"/>
    </source>
</evidence>
<dbReference type="PANTHER" id="PTHR12400:SF21">
    <property type="entry name" value="KINASE"/>
    <property type="match status" value="1"/>
</dbReference>
<comment type="caution">
    <text evidence="6">The sequence shown here is derived from an EMBL/GenBank/DDBJ whole genome shotgun (WGS) entry which is preliminary data.</text>
</comment>
<evidence type="ECO:0000256" key="5">
    <source>
        <dbReference type="SAM" id="MobiDB-lite"/>
    </source>
</evidence>
<dbReference type="SUPFAM" id="SSF56104">
    <property type="entry name" value="SAICAR synthase-like"/>
    <property type="match status" value="1"/>
</dbReference>
<evidence type="ECO:0000256" key="1">
    <source>
        <dbReference type="ARBA" id="ARBA00007374"/>
    </source>
</evidence>
<dbReference type="GO" id="GO:0046854">
    <property type="term" value="P:phosphatidylinositol phosphate biosynthetic process"/>
    <property type="evidence" value="ECO:0007669"/>
    <property type="project" value="TreeGrafter"/>
</dbReference>
<feature type="region of interest" description="Disordered" evidence="5">
    <location>
        <begin position="596"/>
        <end position="629"/>
    </location>
</feature>
<dbReference type="InterPro" id="IPR005522">
    <property type="entry name" value="IPK"/>
</dbReference>